<name>A0ABS7NCX1_9RHOB</name>
<evidence type="ECO:0000313" key="1">
    <source>
        <dbReference type="EMBL" id="MBY6139045.1"/>
    </source>
</evidence>
<accession>A0ABS7NCX1</accession>
<organism evidence="1 2">
    <name type="scientific">Leisingera daeponensis</name>
    <dbReference type="NCBI Taxonomy" id="405746"/>
    <lineage>
        <taxon>Bacteria</taxon>
        <taxon>Pseudomonadati</taxon>
        <taxon>Pseudomonadota</taxon>
        <taxon>Alphaproteobacteria</taxon>
        <taxon>Rhodobacterales</taxon>
        <taxon>Roseobacteraceae</taxon>
        <taxon>Leisingera</taxon>
    </lineage>
</organism>
<comment type="caution">
    <text evidence="1">The sequence shown here is derived from an EMBL/GenBank/DDBJ whole genome shotgun (WGS) entry which is preliminary data.</text>
</comment>
<proteinExistence type="predicted"/>
<dbReference type="RefSeq" id="WP_222507728.1">
    <property type="nucleotide sequence ID" value="NZ_JAHVJA010000002.1"/>
</dbReference>
<protein>
    <submittedName>
        <fullName evidence="1">Uncharacterized protein</fullName>
    </submittedName>
</protein>
<dbReference type="EMBL" id="JAHVJA010000002">
    <property type="protein sequence ID" value="MBY6139045.1"/>
    <property type="molecule type" value="Genomic_DNA"/>
</dbReference>
<reference evidence="1 2" key="1">
    <citation type="submission" date="2021-06" db="EMBL/GenBank/DDBJ databases">
        <title>50 bacteria genomes isolated from Dapeng, Shenzhen, China.</title>
        <authorList>
            <person name="Zheng W."/>
            <person name="Yu S."/>
            <person name="Huang Y."/>
        </authorList>
    </citation>
    <scope>NUCLEOTIDE SEQUENCE [LARGE SCALE GENOMIC DNA]</scope>
    <source>
        <strain evidence="1 2">DP1N14-2</strain>
    </source>
</reference>
<gene>
    <name evidence="1" type="ORF">KUV26_06300</name>
</gene>
<keyword evidence="2" id="KW-1185">Reference proteome</keyword>
<sequence length="47" mass="5249">MLQACLIALATLIIVLYGQVRLEARAIRRNRTGKASGRALVLQPHRH</sequence>
<evidence type="ECO:0000313" key="2">
    <source>
        <dbReference type="Proteomes" id="UP000766629"/>
    </source>
</evidence>
<dbReference type="Proteomes" id="UP000766629">
    <property type="component" value="Unassembled WGS sequence"/>
</dbReference>